<dbReference type="OrthoDB" id="3533992at2759"/>
<dbReference type="Proteomes" id="UP000005446">
    <property type="component" value="Unassembled WGS sequence"/>
</dbReference>
<evidence type="ECO:0000313" key="2">
    <source>
        <dbReference type="Proteomes" id="UP000005446"/>
    </source>
</evidence>
<keyword evidence="2" id="KW-1185">Reference proteome</keyword>
<evidence type="ECO:0000313" key="1">
    <source>
        <dbReference type="EMBL" id="EHK97580.1"/>
    </source>
</evidence>
<reference evidence="1 2" key="1">
    <citation type="journal article" date="2012" name="Eukaryot. Cell">
        <title>Genome sequence of the fungus Glarea lozoyensis: the first genome sequence of a species from the Helotiaceae family.</title>
        <authorList>
            <person name="Youssar L."/>
            <person name="Gruening B.A."/>
            <person name="Erxleben A."/>
            <person name="Guenther S."/>
            <person name="Huettel W."/>
        </authorList>
    </citation>
    <scope>NUCLEOTIDE SEQUENCE [LARGE SCALE GENOMIC DNA]</scope>
    <source>
        <strain evidence="2">ATCC 74030 / MF5533</strain>
    </source>
</reference>
<comment type="caution">
    <text evidence="1">The sequence shown here is derived from an EMBL/GenBank/DDBJ whole genome shotgun (WGS) entry which is preliminary data.</text>
</comment>
<proteinExistence type="predicted"/>
<dbReference type="AlphaFoldDB" id="H0EV74"/>
<dbReference type="InParanoid" id="H0EV74"/>
<name>H0EV74_GLAL7</name>
<dbReference type="HOGENOM" id="CLU_1906931_0_0_1"/>
<accession>H0EV74</accession>
<organism evidence="1 2">
    <name type="scientific">Glarea lozoyensis (strain ATCC 74030 / MF5533)</name>
    <dbReference type="NCBI Taxonomy" id="1104152"/>
    <lineage>
        <taxon>Eukaryota</taxon>
        <taxon>Fungi</taxon>
        <taxon>Dikarya</taxon>
        <taxon>Ascomycota</taxon>
        <taxon>Pezizomycotina</taxon>
        <taxon>Leotiomycetes</taxon>
        <taxon>Helotiales</taxon>
        <taxon>Helotiaceae</taxon>
        <taxon>Glarea</taxon>
    </lineage>
</organism>
<sequence length="133" mass="15131">MSDQSYGRTPEQKALGFRTKCDFDEISAALSKGKNLETITLFPHESWGRYPMPDNLGVNIIKSILKAFLNRSATYSNERFDWDRHCRLRSVSLGWIAWDIASEFEKKRGGKKVETIASPRIERGASTPHLLQG</sequence>
<gene>
    <name evidence="1" type="ORF">M7I_6668</name>
</gene>
<protein>
    <submittedName>
        <fullName evidence="1">Uncharacterized protein</fullName>
    </submittedName>
</protein>
<dbReference type="EMBL" id="AGUE01000187">
    <property type="protein sequence ID" value="EHK97580.1"/>
    <property type="molecule type" value="Genomic_DNA"/>
</dbReference>